<feature type="region of interest" description="Disordered" evidence="1">
    <location>
        <begin position="149"/>
        <end position="175"/>
    </location>
</feature>
<dbReference type="Pfam" id="PF00397">
    <property type="entry name" value="WW"/>
    <property type="match status" value="1"/>
</dbReference>
<gene>
    <name evidence="3" type="ORF">K444DRAFT_632907</name>
</gene>
<reference evidence="3 4" key="1">
    <citation type="submission" date="2016-04" db="EMBL/GenBank/DDBJ databases">
        <title>A degradative enzymes factory behind the ericoid mycorrhizal symbiosis.</title>
        <authorList>
            <consortium name="DOE Joint Genome Institute"/>
            <person name="Martino E."/>
            <person name="Morin E."/>
            <person name="Grelet G."/>
            <person name="Kuo A."/>
            <person name="Kohler A."/>
            <person name="Daghino S."/>
            <person name="Barry K."/>
            <person name="Choi C."/>
            <person name="Cichocki N."/>
            <person name="Clum A."/>
            <person name="Copeland A."/>
            <person name="Hainaut M."/>
            <person name="Haridas S."/>
            <person name="Labutti K."/>
            <person name="Lindquist E."/>
            <person name="Lipzen A."/>
            <person name="Khouja H.-R."/>
            <person name="Murat C."/>
            <person name="Ohm R."/>
            <person name="Olson A."/>
            <person name="Spatafora J."/>
            <person name="Veneault-Fourrey C."/>
            <person name="Henrissat B."/>
            <person name="Grigoriev I."/>
            <person name="Martin F."/>
            <person name="Perotto S."/>
        </authorList>
    </citation>
    <scope>NUCLEOTIDE SEQUENCE [LARGE SCALE GENOMIC DNA]</scope>
    <source>
        <strain evidence="3 4">E</strain>
    </source>
</reference>
<dbReference type="CDD" id="cd00201">
    <property type="entry name" value="WW"/>
    <property type="match status" value="1"/>
</dbReference>
<feature type="compositionally biased region" description="Polar residues" evidence="1">
    <location>
        <begin position="397"/>
        <end position="411"/>
    </location>
</feature>
<dbReference type="OrthoDB" id="2367685at2759"/>
<dbReference type="InterPro" id="IPR036020">
    <property type="entry name" value="WW_dom_sf"/>
</dbReference>
<feature type="compositionally biased region" description="Low complexity" evidence="1">
    <location>
        <begin position="277"/>
        <end position="293"/>
    </location>
</feature>
<dbReference type="PROSITE" id="PS50020">
    <property type="entry name" value="WW_DOMAIN_2"/>
    <property type="match status" value="1"/>
</dbReference>
<dbReference type="InParanoid" id="A0A2J6T0J6"/>
<feature type="compositionally biased region" description="Low complexity" evidence="1">
    <location>
        <begin position="359"/>
        <end position="388"/>
    </location>
</feature>
<dbReference type="InterPro" id="IPR001202">
    <property type="entry name" value="WW_dom"/>
</dbReference>
<feature type="compositionally biased region" description="Low complexity" evidence="1">
    <location>
        <begin position="425"/>
        <end position="439"/>
    </location>
</feature>
<dbReference type="PROSITE" id="PS01159">
    <property type="entry name" value="WW_DOMAIN_1"/>
    <property type="match status" value="1"/>
</dbReference>
<name>A0A2J6T0J6_9HELO</name>
<dbReference type="STRING" id="1095630.A0A2J6T0J6"/>
<proteinExistence type="predicted"/>
<feature type="compositionally biased region" description="Low complexity" evidence="1">
    <location>
        <begin position="305"/>
        <end position="321"/>
    </location>
</feature>
<feature type="domain" description="WW" evidence="2">
    <location>
        <begin position="120"/>
        <end position="154"/>
    </location>
</feature>
<dbReference type="Proteomes" id="UP000235371">
    <property type="component" value="Unassembled WGS sequence"/>
</dbReference>
<evidence type="ECO:0000313" key="4">
    <source>
        <dbReference type="Proteomes" id="UP000235371"/>
    </source>
</evidence>
<dbReference type="GeneID" id="36591612"/>
<dbReference type="SUPFAM" id="SSF51045">
    <property type="entry name" value="WW domain"/>
    <property type="match status" value="1"/>
</dbReference>
<feature type="compositionally biased region" description="Low complexity" evidence="1">
    <location>
        <begin position="151"/>
        <end position="169"/>
    </location>
</feature>
<protein>
    <recommendedName>
        <fullName evidence="2">WW domain-containing protein</fullName>
    </recommendedName>
</protein>
<dbReference type="EMBL" id="KZ613848">
    <property type="protein sequence ID" value="PMD56519.1"/>
    <property type="molecule type" value="Genomic_DNA"/>
</dbReference>
<feature type="compositionally biased region" description="Polar residues" evidence="1">
    <location>
        <begin position="536"/>
        <end position="547"/>
    </location>
</feature>
<dbReference type="SMART" id="SM00456">
    <property type="entry name" value="WW"/>
    <property type="match status" value="1"/>
</dbReference>
<accession>A0A2J6T0J6</accession>
<evidence type="ECO:0000313" key="3">
    <source>
        <dbReference type="EMBL" id="PMD56519.1"/>
    </source>
</evidence>
<feature type="region of interest" description="Disordered" evidence="1">
    <location>
        <begin position="246"/>
        <end position="566"/>
    </location>
</feature>
<dbReference type="AlphaFoldDB" id="A0A2J6T0J6"/>
<feature type="compositionally biased region" description="Gly residues" evidence="1">
    <location>
        <begin position="294"/>
        <end position="304"/>
    </location>
</feature>
<sequence>MKERRGYNIKIWKDNFLLDQNDFRQRIPCSAENSLPRAVWLRSTVAGVENAQPPFFLTSFECDQNTKPSHFTLIILFPISFSHQHRNQQGGKHSCQTIGKLIIMTGPATPGQEGPSFAPPPLPEGWIAQWDGMSKKYYFVQLSTGASQWDTPTRAAPTGPTPQATPQGGLEHPYGTPDQQLDIITNPDGSQSIRNPDGSLEPYTTDRSLSGNIGQFAMNQLLGGGKKPNQGGGGLGALAGQFLGGGSSHNQNTHSSGGGIAGALAGQLLGGGKKPEQQQSYSGGQSNQQSHGSGMMGTLGGMFGGHSSSTQGTSYGYSSHGEQQGGYSGSAPPTSYQPSGTAHTQYNPPPLNQYAQGVNQSQSQSQSYNQPSQPSYGQNKPQSQSYSSPQPPYGAPLNSQPAYGTPSNAQQPPYGGAQHQDTYGQQSQPYSSPSSQQPPYGAPPNSQQPPYGGPPTNQQPPFGGVQHQDTYGGHQGTPSLQQYPPPPNHQGGSGYGGSAPPSGNLSQPQHQHFQRLHNAEHSGGLYGNNGGAPTVPSGSHPYQGQNAPQPPQYGAPPNQYGGQQRW</sequence>
<organism evidence="3 4">
    <name type="scientific">Hyaloscypha bicolor E</name>
    <dbReference type="NCBI Taxonomy" id="1095630"/>
    <lineage>
        <taxon>Eukaryota</taxon>
        <taxon>Fungi</taxon>
        <taxon>Dikarya</taxon>
        <taxon>Ascomycota</taxon>
        <taxon>Pezizomycotina</taxon>
        <taxon>Leotiomycetes</taxon>
        <taxon>Helotiales</taxon>
        <taxon>Hyaloscyphaceae</taxon>
        <taxon>Hyaloscypha</taxon>
        <taxon>Hyaloscypha bicolor</taxon>
    </lineage>
</organism>
<evidence type="ECO:0000259" key="2">
    <source>
        <dbReference type="PROSITE" id="PS50020"/>
    </source>
</evidence>
<feature type="compositionally biased region" description="Polar residues" evidence="1">
    <location>
        <begin position="331"/>
        <end position="346"/>
    </location>
</feature>
<feature type="compositionally biased region" description="Polar residues" evidence="1">
    <location>
        <begin position="444"/>
        <end position="460"/>
    </location>
</feature>
<evidence type="ECO:0000256" key="1">
    <source>
        <dbReference type="SAM" id="MobiDB-lite"/>
    </source>
</evidence>
<dbReference type="RefSeq" id="XP_024733423.1">
    <property type="nucleotide sequence ID" value="XM_024883535.1"/>
</dbReference>
<dbReference type="Gene3D" id="2.20.70.10">
    <property type="match status" value="1"/>
</dbReference>
<keyword evidence="4" id="KW-1185">Reference proteome</keyword>